<name>A0A285P5T2_9AQUI</name>
<reference evidence="3" key="1">
    <citation type="submission" date="2017-09" db="EMBL/GenBank/DDBJ databases">
        <authorList>
            <person name="Varghese N."/>
            <person name="Submissions S."/>
        </authorList>
    </citation>
    <scope>NUCLEOTIDE SEQUENCE [LARGE SCALE GENOMIC DNA]</scope>
    <source>
        <strain evidence="3">DSM 2913</strain>
    </source>
</reference>
<proteinExistence type="predicted"/>
<accession>A0A285P5T2</accession>
<dbReference type="AlphaFoldDB" id="A0A285P5T2"/>
<dbReference type="Proteomes" id="UP000218627">
    <property type="component" value="Unassembled WGS sequence"/>
</dbReference>
<evidence type="ECO:0000313" key="2">
    <source>
        <dbReference type="EMBL" id="SNZ16523.1"/>
    </source>
</evidence>
<sequence length="81" mass="9713">MRKLIVAFLLVSGVSLAHDRVFFSLGVNLGAPHYCPERIVYVERPVVYRPYYPPPVYYVPVERVIIIHKHKHWKHWKDWDD</sequence>
<organism evidence="2 3">
    <name type="scientific">Hydrogenobacter hydrogenophilus</name>
    <dbReference type="NCBI Taxonomy" id="35835"/>
    <lineage>
        <taxon>Bacteria</taxon>
        <taxon>Pseudomonadati</taxon>
        <taxon>Aquificota</taxon>
        <taxon>Aquificia</taxon>
        <taxon>Aquificales</taxon>
        <taxon>Aquificaceae</taxon>
        <taxon>Hydrogenobacter</taxon>
    </lineage>
</organism>
<dbReference type="OrthoDB" id="15659at2"/>
<feature type="signal peptide" evidence="1">
    <location>
        <begin position="1"/>
        <end position="17"/>
    </location>
</feature>
<dbReference type="EMBL" id="OBEN01000012">
    <property type="protein sequence ID" value="SNZ16523.1"/>
    <property type="molecule type" value="Genomic_DNA"/>
</dbReference>
<evidence type="ECO:0008006" key="4">
    <source>
        <dbReference type="Google" id="ProtNLM"/>
    </source>
</evidence>
<protein>
    <recommendedName>
        <fullName evidence="4">PXPV repeat-containing protein</fullName>
    </recommendedName>
</protein>
<evidence type="ECO:0000313" key="3">
    <source>
        <dbReference type="Proteomes" id="UP000218627"/>
    </source>
</evidence>
<evidence type="ECO:0000256" key="1">
    <source>
        <dbReference type="SAM" id="SignalP"/>
    </source>
</evidence>
<feature type="chain" id="PRO_5012741353" description="PXPV repeat-containing protein" evidence="1">
    <location>
        <begin position="18"/>
        <end position="81"/>
    </location>
</feature>
<keyword evidence="1" id="KW-0732">Signal</keyword>
<dbReference type="RefSeq" id="WP_096603270.1">
    <property type="nucleotide sequence ID" value="NZ_OBEN01000012.1"/>
</dbReference>
<gene>
    <name evidence="2" type="ORF">SAMN06265353_1628</name>
</gene>
<keyword evidence="3" id="KW-1185">Reference proteome</keyword>